<dbReference type="Pfam" id="PF08352">
    <property type="entry name" value="oligo_HPY"/>
    <property type="match status" value="1"/>
</dbReference>
<dbReference type="InterPro" id="IPR027417">
    <property type="entry name" value="P-loop_NTPase"/>
</dbReference>
<sequence>MTGDTPLISARSLGAVFDVSKPWLNRMLAMESKRFLTAVDTVDFDIPKGKTFALVGESGSGKSTIGRMIVGLQKPTSGQVLIDGEDFFAIKDQKRKLAMRRRIQMIFQSPYASLNPRWRVRHIIGEPIRAFELMPASEIDKRVSELLDQVGLAKSDGEKFPHEFSGGQRQRIAIARALASNPEFIVCDEPTSALDVSVQSQVLNLMKTLQRELGLTYLFISHDLSVIRYMADEIGVLYLGRLVEVADRDSLFENPRHPYTRMLMDAAPHIDAFGRTAEIVSGEIPDPIDKPKGCSFHPRCTLTEDRCRQERPAVREFDGGKAKVACHLCTA</sequence>
<dbReference type="FunFam" id="3.40.50.300:FF:000016">
    <property type="entry name" value="Oligopeptide ABC transporter ATP-binding component"/>
    <property type="match status" value="1"/>
</dbReference>
<evidence type="ECO:0000256" key="2">
    <source>
        <dbReference type="ARBA" id="ARBA00005417"/>
    </source>
</evidence>
<dbReference type="GO" id="GO:0055085">
    <property type="term" value="P:transmembrane transport"/>
    <property type="evidence" value="ECO:0007669"/>
    <property type="project" value="UniProtKB-ARBA"/>
</dbReference>
<gene>
    <name evidence="7" type="primary">oppF_2</name>
    <name evidence="7" type="ORF">LAX5112_00687</name>
</gene>
<evidence type="ECO:0000256" key="4">
    <source>
        <dbReference type="ARBA" id="ARBA00022741"/>
    </source>
</evidence>
<dbReference type="EMBL" id="CXWD01000003">
    <property type="protein sequence ID" value="CTQ65588.1"/>
    <property type="molecule type" value="Genomic_DNA"/>
</dbReference>
<dbReference type="Proteomes" id="UP000053235">
    <property type="component" value="Unassembled WGS sequence"/>
</dbReference>
<evidence type="ECO:0000256" key="1">
    <source>
        <dbReference type="ARBA" id="ARBA00004417"/>
    </source>
</evidence>
<dbReference type="InterPro" id="IPR003439">
    <property type="entry name" value="ABC_transporter-like_ATP-bd"/>
</dbReference>
<protein>
    <submittedName>
        <fullName evidence="7">Stage 0 sporulation protein KE</fullName>
    </submittedName>
</protein>
<dbReference type="NCBIfam" id="TIGR01727">
    <property type="entry name" value="oligo_HPY"/>
    <property type="match status" value="1"/>
</dbReference>
<dbReference type="InterPro" id="IPR050319">
    <property type="entry name" value="ABC_transp_ATP-bind"/>
</dbReference>
<keyword evidence="5" id="KW-0067">ATP-binding</keyword>
<feature type="domain" description="ABC transporter" evidence="6">
    <location>
        <begin position="24"/>
        <end position="264"/>
    </location>
</feature>
<dbReference type="OrthoDB" id="7802224at2"/>
<evidence type="ECO:0000256" key="3">
    <source>
        <dbReference type="ARBA" id="ARBA00022448"/>
    </source>
</evidence>
<comment type="similarity">
    <text evidence="2">Belongs to the ABC transporter superfamily.</text>
</comment>
<evidence type="ECO:0000313" key="8">
    <source>
        <dbReference type="Proteomes" id="UP000053235"/>
    </source>
</evidence>
<dbReference type="Gene3D" id="3.40.50.300">
    <property type="entry name" value="P-loop containing nucleotide triphosphate hydrolases"/>
    <property type="match status" value="1"/>
</dbReference>
<keyword evidence="3" id="KW-0813">Transport</keyword>
<reference evidence="8" key="1">
    <citation type="submission" date="2015-07" db="EMBL/GenBank/DDBJ databases">
        <authorList>
            <person name="Rodrigo-Torres Lidia"/>
            <person name="Arahal R.David."/>
        </authorList>
    </citation>
    <scope>NUCLEOTIDE SEQUENCE [LARGE SCALE GENOMIC DNA]</scope>
    <source>
        <strain evidence="8">CECT 5112</strain>
    </source>
</reference>
<dbReference type="PROSITE" id="PS00211">
    <property type="entry name" value="ABC_TRANSPORTER_1"/>
    <property type="match status" value="1"/>
</dbReference>
<evidence type="ECO:0000313" key="7">
    <source>
        <dbReference type="EMBL" id="CTQ65588.1"/>
    </source>
</evidence>
<dbReference type="Pfam" id="PF00005">
    <property type="entry name" value="ABC_tran"/>
    <property type="match status" value="1"/>
</dbReference>
<proteinExistence type="inferred from homology"/>
<evidence type="ECO:0000256" key="5">
    <source>
        <dbReference type="ARBA" id="ARBA00022840"/>
    </source>
</evidence>
<dbReference type="GO" id="GO:0005524">
    <property type="term" value="F:ATP binding"/>
    <property type="evidence" value="ECO:0007669"/>
    <property type="project" value="UniProtKB-KW"/>
</dbReference>
<keyword evidence="8" id="KW-1185">Reference proteome</keyword>
<dbReference type="PANTHER" id="PTHR43776">
    <property type="entry name" value="TRANSPORT ATP-BINDING PROTEIN"/>
    <property type="match status" value="1"/>
</dbReference>
<evidence type="ECO:0000259" key="6">
    <source>
        <dbReference type="PROSITE" id="PS50893"/>
    </source>
</evidence>
<dbReference type="PROSITE" id="PS50893">
    <property type="entry name" value="ABC_TRANSPORTER_2"/>
    <property type="match status" value="1"/>
</dbReference>
<dbReference type="GO" id="GO:0015833">
    <property type="term" value="P:peptide transport"/>
    <property type="evidence" value="ECO:0007669"/>
    <property type="project" value="InterPro"/>
</dbReference>
<organism evidence="7 8">
    <name type="scientific">Roseibium alexandrii</name>
    <dbReference type="NCBI Taxonomy" id="388408"/>
    <lineage>
        <taxon>Bacteria</taxon>
        <taxon>Pseudomonadati</taxon>
        <taxon>Pseudomonadota</taxon>
        <taxon>Alphaproteobacteria</taxon>
        <taxon>Hyphomicrobiales</taxon>
        <taxon>Stappiaceae</taxon>
        <taxon>Roseibium</taxon>
    </lineage>
</organism>
<dbReference type="STRING" id="388408.LAX5112_00687"/>
<dbReference type="CDD" id="cd03257">
    <property type="entry name" value="ABC_NikE_OppD_transporters"/>
    <property type="match status" value="1"/>
</dbReference>
<dbReference type="SMART" id="SM00382">
    <property type="entry name" value="AAA"/>
    <property type="match status" value="1"/>
</dbReference>
<dbReference type="GO" id="GO:0005886">
    <property type="term" value="C:plasma membrane"/>
    <property type="evidence" value="ECO:0007669"/>
    <property type="project" value="UniProtKB-SubCell"/>
</dbReference>
<name>A0A0M6ZS97_9HYPH</name>
<keyword evidence="4" id="KW-0547">Nucleotide-binding</keyword>
<dbReference type="RefSeq" id="WP_055670630.1">
    <property type="nucleotide sequence ID" value="NZ_CXWD01000003.1"/>
</dbReference>
<comment type="subcellular location">
    <subcellularLocation>
        <location evidence="1">Cell inner membrane</location>
        <topology evidence="1">Peripheral membrane protein</topology>
    </subcellularLocation>
</comment>
<dbReference type="SUPFAM" id="SSF52540">
    <property type="entry name" value="P-loop containing nucleoside triphosphate hydrolases"/>
    <property type="match status" value="1"/>
</dbReference>
<accession>A0A0M6ZS97</accession>
<dbReference type="AlphaFoldDB" id="A0A0M6ZS97"/>
<dbReference type="InterPro" id="IPR017871">
    <property type="entry name" value="ABC_transporter-like_CS"/>
</dbReference>
<dbReference type="InterPro" id="IPR013563">
    <property type="entry name" value="Oligopep_ABC_C"/>
</dbReference>
<dbReference type="InterPro" id="IPR003593">
    <property type="entry name" value="AAA+_ATPase"/>
</dbReference>
<dbReference type="GO" id="GO:0016887">
    <property type="term" value="F:ATP hydrolysis activity"/>
    <property type="evidence" value="ECO:0007669"/>
    <property type="project" value="InterPro"/>
</dbReference>
<dbReference type="PANTHER" id="PTHR43776:SF7">
    <property type="entry name" value="D,D-DIPEPTIDE TRANSPORT ATP-BINDING PROTEIN DDPF-RELATED"/>
    <property type="match status" value="1"/>
</dbReference>